<dbReference type="GO" id="GO:0005886">
    <property type="term" value="C:plasma membrane"/>
    <property type="evidence" value="ECO:0007669"/>
    <property type="project" value="UniProtKB-SubCell"/>
</dbReference>
<accession>A4TZH8</accession>
<dbReference type="AlphaFoldDB" id="A4TZH8"/>
<feature type="transmembrane region" description="Helical" evidence="6">
    <location>
        <begin position="159"/>
        <end position="182"/>
    </location>
</feature>
<dbReference type="GO" id="GO:0140359">
    <property type="term" value="F:ABC-type transporter activity"/>
    <property type="evidence" value="ECO:0007669"/>
    <property type="project" value="InterPro"/>
</dbReference>
<dbReference type="CDD" id="cd03223">
    <property type="entry name" value="ABCD_peroxisomal_ALDP"/>
    <property type="match status" value="1"/>
</dbReference>
<dbReference type="EMBL" id="CU459003">
    <property type="protein sequence ID" value="CAM76035.1"/>
    <property type="molecule type" value="Genomic_DNA"/>
</dbReference>
<feature type="transmembrane region" description="Helical" evidence="6">
    <location>
        <begin position="37"/>
        <end position="58"/>
    </location>
</feature>
<keyword evidence="4 6" id="KW-1133">Transmembrane helix</keyword>
<dbReference type="GO" id="GO:0016887">
    <property type="term" value="F:ATP hydrolysis activity"/>
    <property type="evidence" value="ECO:0007669"/>
    <property type="project" value="InterPro"/>
</dbReference>
<dbReference type="PANTHER" id="PTHR11384">
    <property type="entry name" value="ATP-BINDING CASSETTE, SUB-FAMILY D MEMBER"/>
    <property type="match status" value="1"/>
</dbReference>
<dbReference type="InterPro" id="IPR011527">
    <property type="entry name" value="ABC1_TM_dom"/>
</dbReference>
<keyword evidence="3 6" id="KW-0812">Transmembrane</keyword>
<proteinExistence type="predicted"/>
<dbReference type="SUPFAM" id="SSF90123">
    <property type="entry name" value="ABC transporter transmembrane region"/>
    <property type="match status" value="1"/>
</dbReference>
<dbReference type="RefSeq" id="WP_106002234.1">
    <property type="nucleotide sequence ID" value="NZ_CP027527.1"/>
</dbReference>
<keyword evidence="5 6" id="KW-0472">Membrane</keyword>
<dbReference type="PANTHER" id="PTHR11384:SF59">
    <property type="entry name" value="LYSOSOMAL COBALAMIN TRANSPORTER ABCD4"/>
    <property type="match status" value="1"/>
</dbReference>
<dbReference type="Gene3D" id="1.20.1560.10">
    <property type="entry name" value="ABC transporter type 1, transmembrane domain"/>
    <property type="match status" value="1"/>
</dbReference>
<organism evidence="9">
    <name type="scientific">Magnetospirillum gryphiswaldense</name>
    <dbReference type="NCBI Taxonomy" id="55518"/>
    <lineage>
        <taxon>Bacteria</taxon>
        <taxon>Pseudomonadati</taxon>
        <taxon>Pseudomonadota</taxon>
        <taxon>Alphaproteobacteria</taxon>
        <taxon>Rhodospirillales</taxon>
        <taxon>Rhodospirillaceae</taxon>
        <taxon>Magnetospirillum</taxon>
    </lineage>
</organism>
<keyword evidence="9" id="KW-0547">Nucleotide-binding</keyword>
<dbReference type="InterPro" id="IPR003439">
    <property type="entry name" value="ABC_transporter-like_ATP-bd"/>
</dbReference>
<feature type="domain" description="ABC transporter" evidence="7">
    <location>
        <begin position="378"/>
        <end position="607"/>
    </location>
</feature>
<dbReference type="InterPro" id="IPR027417">
    <property type="entry name" value="P-loop_NTPase"/>
</dbReference>
<keyword evidence="2" id="KW-0813">Transport</keyword>
<evidence type="ECO:0000259" key="8">
    <source>
        <dbReference type="PROSITE" id="PS50929"/>
    </source>
</evidence>
<evidence type="ECO:0000256" key="3">
    <source>
        <dbReference type="ARBA" id="ARBA00022692"/>
    </source>
</evidence>
<dbReference type="Pfam" id="PF06472">
    <property type="entry name" value="ABC_membrane_2"/>
    <property type="match status" value="1"/>
</dbReference>
<evidence type="ECO:0000313" key="9">
    <source>
        <dbReference type="EMBL" id="CAM76035.1"/>
    </source>
</evidence>
<reference evidence="9" key="1">
    <citation type="journal article" date="2007" name="J. Bacteriol.">
        <title>Comparative genome analysis of four magnetotactic bacteria reveals a complex set of group-specific genes implicated in magnetosome biomineralization and function.</title>
        <authorList>
            <person name="Richter M."/>
            <person name="Kube M."/>
            <person name="Bazylinski D.A."/>
            <person name="Lombardot T."/>
            <person name="Gloeckner F.O."/>
            <person name="Reinhardt R."/>
            <person name="Schueler D."/>
        </authorList>
    </citation>
    <scope>NUCLEOTIDE SEQUENCE</scope>
    <source>
        <strain evidence="9">MSR-1</strain>
    </source>
</reference>
<keyword evidence="9" id="KW-0067">ATP-binding</keyword>
<dbReference type="SUPFAM" id="SSF52540">
    <property type="entry name" value="P-loop containing nucleoside triphosphate hydrolases"/>
    <property type="match status" value="1"/>
</dbReference>
<sequence>MNAVPPSSPSGGNFFRQFIELSSPYWNSEEKLKVRGLTGLLVVLTVAQVVSPILINLWSKQLFNALEQRNLDQFLTMILALAGILAFAMAVTATHMVVKRRIQVGWRQWLTRRLLDNWMSEGRHYQLAYLPGEHDNPDGRIAEDIRLATEAAIDLAHSLLYSFLLLASFTQILWTLSGVLQITVMGSPWDIPGHMVFISFVYAGAGTTAALLIGRPLVKAANKRQTNEANFRFGLVRVRENSESIALMHGETDERRRLRNLFTGVITAWDRQTSALARVFLFSSGYSVLATGFPILITAPRYITGSITLGELMQIAQAFQQMTAALSWPVDNLSKAAEWKASVERVLSLQNALEDLDQDLTCLEDGRICLSKTDYPVLAFRNLCIANPDGTVVVSGLEAEIGQGEKVLIAGDPGGSVKLFKVVSGLWPWGAGRVDLPGDGTIAFLPERPYIPIGSLRGVLSYPSDPETYTVEEYGAVLRRVGLGHLEARLRQQTAWEQILTAAEQQVMGFARLLLRRPDWIFLEHATSSLSPQAEEEMMHLVELELPHATVMTIGHNPSLDAFHQRKLTLETSANGPAFLRETSLKPEDRRRRMTPLDLRHWLIHPLRRAGEKPRD</sequence>
<evidence type="ECO:0000259" key="7">
    <source>
        <dbReference type="PROSITE" id="PS50893"/>
    </source>
</evidence>
<feature type="transmembrane region" description="Helical" evidence="6">
    <location>
        <begin position="194"/>
        <end position="214"/>
    </location>
</feature>
<evidence type="ECO:0000256" key="1">
    <source>
        <dbReference type="ARBA" id="ARBA00004651"/>
    </source>
</evidence>
<evidence type="ECO:0000256" key="5">
    <source>
        <dbReference type="ARBA" id="ARBA00023136"/>
    </source>
</evidence>
<dbReference type="PROSITE" id="PS50929">
    <property type="entry name" value="ABC_TM1F"/>
    <property type="match status" value="1"/>
</dbReference>
<dbReference type="InterPro" id="IPR050835">
    <property type="entry name" value="ABC_transporter_sub-D"/>
</dbReference>
<evidence type="ECO:0000256" key="6">
    <source>
        <dbReference type="SAM" id="Phobius"/>
    </source>
</evidence>
<dbReference type="GO" id="GO:0005524">
    <property type="term" value="F:ATP binding"/>
    <property type="evidence" value="ECO:0007669"/>
    <property type="project" value="UniProtKB-KW"/>
</dbReference>
<gene>
    <name evidence="9" type="ORF">MGR_1501</name>
</gene>
<dbReference type="InterPro" id="IPR036640">
    <property type="entry name" value="ABC1_TM_sf"/>
</dbReference>
<feature type="domain" description="ABC transmembrane type-1" evidence="8">
    <location>
        <begin position="40"/>
        <end position="328"/>
    </location>
</feature>
<evidence type="ECO:0000256" key="2">
    <source>
        <dbReference type="ARBA" id="ARBA00022448"/>
    </source>
</evidence>
<dbReference type="Gene3D" id="3.40.50.300">
    <property type="entry name" value="P-loop containing nucleotide triphosphate hydrolases"/>
    <property type="match status" value="1"/>
</dbReference>
<feature type="transmembrane region" description="Helical" evidence="6">
    <location>
        <begin position="78"/>
        <end position="98"/>
    </location>
</feature>
<comment type="subcellular location">
    <subcellularLocation>
        <location evidence="1">Cell membrane</location>
        <topology evidence="1">Multi-pass membrane protein</topology>
    </subcellularLocation>
</comment>
<dbReference type="PROSITE" id="PS50893">
    <property type="entry name" value="ABC_TRANSPORTER_2"/>
    <property type="match status" value="1"/>
</dbReference>
<protein>
    <submittedName>
        <fullName evidence="9">ABC transporter, ATP-binding protein</fullName>
    </submittedName>
</protein>
<feature type="transmembrane region" description="Helical" evidence="6">
    <location>
        <begin position="279"/>
        <end position="297"/>
    </location>
</feature>
<name>A4TZH8_9PROT</name>
<evidence type="ECO:0000256" key="4">
    <source>
        <dbReference type="ARBA" id="ARBA00022989"/>
    </source>
</evidence>